<sequence>MPASGGAMKPAAAAKDASNTKGAESFQTVMDQEADAQPNEQNTGEPAIQNPDLAPDSEIIVVDGEVAPLPIEPQDQPPTEIRPAAAEIAENPTVKRQVEKPIVAAPAVVVEAEVSASKQPVIVQSETVRSQPRPTQAEVAPTVQALIFASVPPKKTPQVVARPNGVPVGLATPDAHPDGTPDLPTPPRPEKEAPATRAVPQASRPEAVKPSRTPPTPVQIQLFAADTQTLQPEANPTTEIEDIPLSREATTLSSSRDSSPMTQTTTTATARAETARAVANQMATVVSARGQPGMIEVALNPEELGRVSIVLNGREDGLHMTISAERPETLDMMRRHLSVLEAEFQNFGFGNLSFDLGTSAGSQHSDSDTGEGAGFSDTQPEQITEAAPAAPKLGPEGRIDMRL</sequence>
<comment type="caution">
    <text evidence="3">The sequence shown here is derived from an EMBL/GenBank/DDBJ whole genome shotgun (WGS) entry which is preliminary data.</text>
</comment>
<name>A0A0X3TTF0_9RHOB</name>
<keyword evidence="4" id="KW-1185">Reference proteome</keyword>
<organism evidence="3 4">
    <name type="scientific">Ruegeria profundi</name>
    <dbReference type="NCBI Taxonomy" id="1685378"/>
    <lineage>
        <taxon>Bacteria</taxon>
        <taxon>Pseudomonadati</taxon>
        <taxon>Pseudomonadota</taxon>
        <taxon>Alphaproteobacteria</taxon>
        <taxon>Rhodobacterales</taxon>
        <taxon>Roseobacteraceae</taxon>
        <taxon>Ruegeria</taxon>
    </lineage>
</organism>
<evidence type="ECO:0000259" key="2">
    <source>
        <dbReference type="Pfam" id="PF02120"/>
    </source>
</evidence>
<dbReference type="AlphaFoldDB" id="A0A0X3TTF0"/>
<dbReference type="CDD" id="cd17470">
    <property type="entry name" value="T3SS_Flik_C"/>
    <property type="match status" value="1"/>
</dbReference>
<accession>A0A0X3TTF0</accession>
<reference evidence="4" key="1">
    <citation type="submission" date="2015-12" db="EMBL/GenBank/DDBJ databases">
        <authorList>
            <person name="Zhang G."/>
            <person name="Stingl U."/>
        </authorList>
    </citation>
    <scope>NUCLEOTIDE SEQUENCE [LARGE SCALE GENOMIC DNA]</scope>
    <source>
        <strain evidence="4">ZGT108</strain>
    </source>
</reference>
<evidence type="ECO:0000313" key="4">
    <source>
        <dbReference type="Proteomes" id="UP000053690"/>
    </source>
</evidence>
<dbReference type="InterPro" id="IPR038610">
    <property type="entry name" value="FliK-like_C_sf"/>
</dbReference>
<feature type="compositionally biased region" description="Polar residues" evidence="1">
    <location>
        <begin position="248"/>
        <end position="263"/>
    </location>
</feature>
<feature type="compositionally biased region" description="Polar residues" evidence="1">
    <location>
        <begin position="19"/>
        <end position="30"/>
    </location>
</feature>
<feature type="region of interest" description="Disordered" evidence="1">
    <location>
        <begin position="155"/>
        <end position="216"/>
    </location>
</feature>
<protein>
    <recommendedName>
        <fullName evidence="2">Flagellar hook-length control protein-like C-terminal domain-containing protein</fullName>
    </recommendedName>
</protein>
<dbReference type="STRING" id="1685378.AVO44_11435"/>
<feature type="region of interest" description="Disordered" evidence="1">
    <location>
        <begin position="233"/>
        <end position="269"/>
    </location>
</feature>
<evidence type="ECO:0000313" key="3">
    <source>
        <dbReference type="EMBL" id="KUJ78989.1"/>
    </source>
</evidence>
<dbReference type="Pfam" id="PF02120">
    <property type="entry name" value="Flg_hook"/>
    <property type="match status" value="1"/>
</dbReference>
<dbReference type="Proteomes" id="UP000053690">
    <property type="component" value="Unassembled WGS sequence"/>
</dbReference>
<dbReference type="Gene3D" id="3.30.750.140">
    <property type="match status" value="1"/>
</dbReference>
<evidence type="ECO:0000256" key="1">
    <source>
        <dbReference type="SAM" id="MobiDB-lite"/>
    </source>
</evidence>
<feature type="compositionally biased region" description="Low complexity" evidence="1">
    <location>
        <begin position="1"/>
        <end position="17"/>
    </location>
</feature>
<feature type="region of interest" description="Disordered" evidence="1">
    <location>
        <begin position="1"/>
        <end position="82"/>
    </location>
</feature>
<feature type="domain" description="Flagellar hook-length control protein-like C-terminal" evidence="2">
    <location>
        <begin position="288"/>
        <end position="363"/>
    </location>
</feature>
<gene>
    <name evidence="3" type="ORF">AVO44_11435</name>
</gene>
<dbReference type="InterPro" id="IPR021136">
    <property type="entry name" value="Flagellar_hook_control-like_C"/>
</dbReference>
<dbReference type="EMBL" id="LQBP01000005">
    <property type="protein sequence ID" value="KUJ78989.1"/>
    <property type="molecule type" value="Genomic_DNA"/>
</dbReference>
<proteinExistence type="predicted"/>
<feature type="region of interest" description="Disordered" evidence="1">
    <location>
        <begin position="359"/>
        <end position="403"/>
    </location>
</feature>